<dbReference type="AlphaFoldDB" id="A0A251UMG3"/>
<dbReference type="EMBL" id="CM007894">
    <property type="protein sequence ID" value="OTG23952.1"/>
    <property type="molecule type" value="Genomic_DNA"/>
</dbReference>
<dbReference type="Proteomes" id="UP000215914">
    <property type="component" value="Chromosome 5"/>
</dbReference>
<organism evidence="1 2">
    <name type="scientific">Helianthus annuus</name>
    <name type="common">Common sunflower</name>
    <dbReference type="NCBI Taxonomy" id="4232"/>
    <lineage>
        <taxon>Eukaryota</taxon>
        <taxon>Viridiplantae</taxon>
        <taxon>Streptophyta</taxon>
        <taxon>Embryophyta</taxon>
        <taxon>Tracheophyta</taxon>
        <taxon>Spermatophyta</taxon>
        <taxon>Magnoliopsida</taxon>
        <taxon>eudicotyledons</taxon>
        <taxon>Gunneridae</taxon>
        <taxon>Pentapetalae</taxon>
        <taxon>asterids</taxon>
        <taxon>campanulids</taxon>
        <taxon>Asterales</taxon>
        <taxon>Asteraceae</taxon>
        <taxon>Asteroideae</taxon>
        <taxon>Heliantheae alliance</taxon>
        <taxon>Heliantheae</taxon>
        <taxon>Helianthus</taxon>
    </lineage>
</organism>
<gene>
    <name evidence="1" type="ORF">HannXRQ_Chr05g0131311</name>
</gene>
<evidence type="ECO:0000313" key="1">
    <source>
        <dbReference type="EMBL" id="OTG23952.1"/>
    </source>
</evidence>
<protein>
    <submittedName>
        <fullName evidence="1">Uncharacterized protein</fullName>
    </submittedName>
</protein>
<name>A0A251UMG3_HELAN</name>
<proteinExistence type="predicted"/>
<sequence length="58" mass="6849">MLKIKVHYLVDSTKTVYRRHSPEISINVVCLYEIDFLNNGTFIKCQLKYWNISGRSVN</sequence>
<dbReference type="InParanoid" id="A0A251UMG3"/>
<accession>A0A251UMG3</accession>
<keyword evidence="2" id="KW-1185">Reference proteome</keyword>
<evidence type="ECO:0000313" key="2">
    <source>
        <dbReference type="Proteomes" id="UP000215914"/>
    </source>
</evidence>
<reference evidence="2" key="1">
    <citation type="journal article" date="2017" name="Nature">
        <title>The sunflower genome provides insights into oil metabolism, flowering and Asterid evolution.</title>
        <authorList>
            <person name="Badouin H."/>
            <person name="Gouzy J."/>
            <person name="Grassa C.J."/>
            <person name="Murat F."/>
            <person name="Staton S.E."/>
            <person name="Cottret L."/>
            <person name="Lelandais-Briere C."/>
            <person name="Owens G.L."/>
            <person name="Carrere S."/>
            <person name="Mayjonade B."/>
            <person name="Legrand L."/>
            <person name="Gill N."/>
            <person name="Kane N.C."/>
            <person name="Bowers J.E."/>
            <person name="Hubner S."/>
            <person name="Bellec A."/>
            <person name="Berard A."/>
            <person name="Berges H."/>
            <person name="Blanchet N."/>
            <person name="Boniface M.C."/>
            <person name="Brunel D."/>
            <person name="Catrice O."/>
            <person name="Chaidir N."/>
            <person name="Claudel C."/>
            <person name="Donnadieu C."/>
            <person name="Faraut T."/>
            <person name="Fievet G."/>
            <person name="Helmstetter N."/>
            <person name="King M."/>
            <person name="Knapp S.J."/>
            <person name="Lai Z."/>
            <person name="Le Paslier M.C."/>
            <person name="Lippi Y."/>
            <person name="Lorenzon L."/>
            <person name="Mandel J.R."/>
            <person name="Marage G."/>
            <person name="Marchand G."/>
            <person name="Marquand E."/>
            <person name="Bret-Mestries E."/>
            <person name="Morien E."/>
            <person name="Nambeesan S."/>
            <person name="Nguyen T."/>
            <person name="Pegot-Espagnet P."/>
            <person name="Pouilly N."/>
            <person name="Raftis F."/>
            <person name="Sallet E."/>
            <person name="Schiex T."/>
            <person name="Thomas J."/>
            <person name="Vandecasteele C."/>
            <person name="Vares D."/>
            <person name="Vear F."/>
            <person name="Vautrin S."/>
            <person name="Crespi M."/>
            <person name="Mangin B."/>
            <person name="Burke J.M."/>
            <person name="Salse J."/>
            <person name="Munos S."/>
            <person name="Vincourt P."/>
            <person name="Rieseberg L.H."/>
            <person name="Langlade N.B."/>
        </authorList>
    </citation>
    <scope>NUCLEOTIDE SEQUENCE [LARGE SCALE GENOMIC DNA]</scope>
    <source>
        <strain evidence="2">cv. SF193</strain>
    </source>
</reference>